<dbReference type="OrthoDB" id="6658153at2"/>
<name>A0A2S7KVS6_9FLAO</name>
<dbReference type="EMBL" id="MQUA01000013">
    <property type="protein sequence ID" value="PQB06745.1"/>
    <property type="molecule type" value="Genomic_DNA"/>
</dbReference>
<accession>A0A2S7KVS6</accession>
<evidence type="ECO:0008006" key="3">
    <source>
        <dbReference type="Google" id="ProtNLM"/>
    </source>
</evidence>
<protein>
    <recommendedName>
        <fullName evidence="3">Molecular chaperone</fullName>
    </recommendedName>
</protein>
<dbReference type="SUPFAM" id="SSF49354">
    <property type="entry name" value="PapD-like"/>
    <property type="match status" value="1"/>
</dbReference>
<organism evidence="1 2">
    <name type="scientific">Polaribacter filamentus</name>
    <dbReference type="NCBI Taxonomy" id="53483"/>
    <lineage>
        <taxon>Bacteria</taxon>
        <taxon>Pseudomonadati</taxon>
        <taxon>Bacteroidota</taxon>
        <taxon>Flavobacteriia</taxon>
        <taxon>Flavobacteriales</taxon>
        <taxon>Flavobacteriaceae</taxon>
    </lineage>
</organism>
<reference evidence="1 2" key="1">
    <citation type="submission" date="2016-11" db="EMBL/GenBank/DDBJ databases">
        <title>Trade-off between light-utilization and light-protection in marine flavobacteria.</title>
        <authorList>
            <person name="Kumagai Y."/>
        </authorList>
    </citation>
    <scope>NUCLEOTIDE SEQUENCE [LARGE SCALE GENOMIC DNA]</scope>
    <source>
        <strain evidence="1 2">ATCC 700397</strain>
    </source>
</reference>
<evidence type="ECO:0000313" key="2">
    <source>
        <dbReference type="Proteomes" id="UP000239522"/>
    </source>
</evidence>
<dbReference type="AlphaFoldDB" id="A0A2S7KVS6"/>
<proteinExistence type="predicted"/>
<dbReference type="Proteomes" id="UP000239522">
    <property type="component" value="Unassembled WGS sequence"/>
</dbReference>
<sequence length="274" mass="30850">MNSKILFLILFITVNFQVKVYAQGNLLITPTRLVFEENNIKEVINLVNSGNEIETYVVSFVERRMNEDGTFTVVTEPDPDQNFAKPYLRIYPRTVTLAPGEGQVVMLQRIRDRNLQTGEYRSHLYFRSTTDYTALGQTLNDSITGVSVNLTPIYGLTIPVIFNTGKVTSTVTLSDLKLESQKDINLINFTINRAGNSSVYGDFTVEYLPLKGEPITIGVIKGVAVYTTINRRFMSINVIKPPLINFIEGSLKITYKSRPEAKKTTVFAESTLKL</sequence>
<gene>
    <name evidence="1" type="ORF">BST83_05935</name>
</gene>
<evidence type="ECO:0000313" key="1">
    <source>
        <dbReference type="EMBL" id="PQB06745.1"/>
    </source>
</evidence>
<dbReference type="RefSeq" id="WP_104808994.1">
    <property type="nucleotide sequence ID" value="NZ_MQUA01000013.1"/>
</dbReference>
<dbReference type="InterPro" id="IPR008962">
    <property type="entry name" value="PapD-like_sf"/>
</dbReference>
<comment type="caution">
    <text evidence="1">The sequence shown here is derived from an EMBL/GenBank/DDBJ whole genome shotgun (WGS) entry which is preliminary data.</text>
</comment>
<keyword evidence="2" id="KW-1185">Reference proteome</keyword>